<comment type="subcellular location">
    <subcellularLocation>
        <location evidence="1">Membrane</location>
        <topology evidence="1">Multi-pass membrane protein</topology>
    </subcellularLocation>
</comment>
<dbReference type="Pfam" id="PF09685">
    <property type="entry name" value="MamF_MmsF"/>
    <property type="match status" value="1"/>
</dbReference>
<dbReference type="Proteomes" id="UP001596162">
    <property type="component" value="Unassembled WGS sequence"/>
</dbReference>
<evidence type="ECO:0000256" key="5">
    <source>
        <dbReference type="SAM" id="Phobius"/>
    </source>
</evidence>
<evidence type="ECO:0000313" key="7">
    <source>
        <dbReference type="Proteomes" id="UP001596162"/>
    </source>
</evidence>
<evidence type="ECO:0000256" key="2">
    <source>
        <dbReference type="ARBA" id="ARBA00022692"/>
    </source>
</evidence>
<dbReference type="InterPro" id="IPR019109">
    <property type="entry name" value="MamF_MmsF"/>
</dbReference>
<name>A0ABW0C5P5_9FLAO</name>
<dbReference type="PANTHER" id="PTHR36460:SF1">
    <property type="entry name" value="UPF0132 DOMAIN PROTEIN (AFU_ORTHOLOGUE AFUA_3G10255)"/>
    <property type="match status" value="1"/>
</dbReference>
<sequence length="124" mass="13637">MKTSEPTAEATVATTSTKSEITEGKSMAIIAYLTIIGLVIAFVMNNDKKNKFAKYHITQSLGLALTGLAIGVIGMIPILGWLISVIGFFVIIFMWISGLMNAINEKQKPLPILGNKYEEWFKNL</sequence>
<gene>
    <name evidence="6" type="ORF">ACFPH8_06130</name>
</gene>
<reference evidence="7" key="1">
    <citation type="journal article" date="2019" name="Int. J. Syst. Evol. Microbiol.">
        <title>The Global Catalogue of Microorganisms (GCM) 10K type strain sequencing project: providing services to taxonomists for standard genome sequencing and annotation.</title>
        <authorList>
            <consortium name="The Broad Institute Genomics Platform"/>
            <consortium name="The Broad Institute Genome Sequencing Center for Infectious Disease"/>
            <person name="Wu L."/>
            <person name="Ma J."/>
        </authorList>
    </citation>
    <scope>NUCLEOTIDE SEQUENCE [LARGE SCALE GENOMIC DNA]</scope>
    <source>
        <strain evidence="7">JCM 17978</strain>
    </source>
</reference>
<accession>A0ABW0C5P5</accession>
<comment type="caution">
    <text evidence="6">The sequence shown here is derived from an EMBL/GenBank/DDBJ whole genome shotgun (WGS) entry which is preliminary data.</text>
</comment>
<keyword evidence="3 5" id="KW-1133">Transmembrane helix</keyword>
<organism evidence="6 7">
    <name type="scientific">Bizionia hallyeonensis</name>
    <dbReference type="NCBI Taxonomy" id="1123757"/>
    <lineage>
        <taxon>Bacteria</taxon>
        <taxon>Pseudomonadati</taxon>
        <taxon>Bacteroidota</taxon>
        <taxon>Flavobacteriia</taxon>
        <taxon>Flavobacteriales</taxon>
        <taxon>Flavobacteriaceae</taxon>
        <taxon>Bizionia</taxon>
    </lineage>
</organism>
<dbReference type="RefSeq" id="WP_376859355.1">
    <property type="nucleotide sequence ID" value="NZ_JBHSLA010000002.1"/>
</dbReference>
<feature type="transmembrane region" description="Helical" evidence="5">
    <location>
        <begin position="26"/>
        <end position="45"/>
    </location>
</feature>
<keyword evidence="4 5" id="KW-0472">Membrane</keyword>
<evidence type="ECO:0000256" key="1">
    <source>
        <dbReference type="ARBA" id="ARBA00004141"/>
    </source>
</evidence>
<keyword evidence="2 5" id="KW-0812">Transmembrane</keyword>
<dbReference type="PANTHER" id="PTHR36460">
    <property type="entry name" value="UPF0132 DOMAIN PROTEIN (AFU_ORTHOLOGUE AFUA_3G10255)"/>
    <property type="match status" value="1"/>
</dbReference>
<dbReference type="EMBL" id="JBHSLA010000002">
    <property type="protein sequence ID" value="MFC5194900.1"/>
    <property type="molecule type" value="Genomic_DNA"/>
</dbReference>
<feature type="transmembrane region" description="Helical" evidence="5">
    <location>
        <begin position="82"/>
        <end position="103"/>
    </location>
</feature>
<evidence type="ECO:0000256" key="4">
    <source>
        <dbReference type="ARBA" id="ARBA00023136"/>
    </source>
</evidence>
<feature type="transmembrane region" description="Helical" evidence="5">
    <location>
        <begin position="57"/>
        <end position="76"/>
    </location>
</feature>
<keyword evidence="7" id="KW-1185">Reference proteome</keyword>
<protein>
    <submittedName>
        <fullName evidence="6">DUF4870 domain-containing protein</fullName>
    </submittedName>
</protein>
<evidence type="ECO:0000313" key="6">
    <source>
        <dbReference type="EMBL" id="MFC5194900.1"/>
    </source>
</evidence>
<proteinExistence type="predicted"/>
<evidence type="ECO:0000256" key="3">
    <source>
        <dbReference type="ARBA" id="ARBA00022989"/>
    </source>
</evidence>